<accession>A0ACB8C0W7</accession>
<proteinExistence type="predicted"/>
<comment type="caution">
    <text evidence="1">The sequence shown here is derived from an EMBL/GenBank/DDBJ whole genome shotgun (WGS) entry which is preliminary data.</text>
</comment>
<dbReference type="EMBL" id="MU266331">
    <property type="protein sequence ID" value="KAH7930572.1"/>
    <property type="molecule type" value="Genomic_DNA"/>
</dbReference>
<evidence type="ECO:0000313" key="2">
    <source>
        <dbReference type="Proteomes" id="UP000790709"/>
    </source>
</evidence>
<reference evidence="1" key="1">
    <citation type="journal article" date="2021" name="New Phytol.">
        <title>Evolutionary innovations through gain and loss of genes in the ectomycorrhizal Boletales.</title>
        <authorList>
            <person name="Wu G."/>
            <person name="Miyauchi S."/>
            <person name="Morin E."/>
            <person name="Kuo A."/>
            <person name="Drula E."/>
            <person name="Varga T."/>
            <person name="Kohler A."/>
            <person name="Feng B."/>
            <person name="Cao Y."/>
            <person name="Lipzen A."/>
            <person name="Daum C."/>
            <person name="Hundley H."/>
            <person name="Pangilinan J."/>
            <person name="Johnson J."/>
            <person name="Barry K."/>
            <person name="LaButti K."/>
            <person name="Ng V."/>
            <person name="Ahrendt S."/>
            <person name="Min B."/>
            <person name="Choi I.G."/>
            <person name="Park H."/>
            <person name="Plett J.M."/>
            <person name="Magnuson J."/>
            <person name="Spatafora J.W."/>
            <person name="Nagy L.G."/>
            <person name="Henrissat B."/>
            <person name="Grigoriev I.V."/>
            <person name="Yang Z.L."/>
            <person name="Xu J."/>
            <person name="Martin F.M."/>
        </authorList>
    </citation>
    <scope>NUCLEOTIDE SEQUENCE</scope>
    <source>
        <strain evidence="1">KUC20120723A-06</strain>
    </source>
</reference>
<keyword evidence="2" id="KW-1185">Reference proteome</keyword>
<name>A0ACB8C0W7_9AGAM</name>
<evidence type="ECO:0000313" key="1">
    <source>
        <dbReference type="EMBL" id="KAH7930572.1"/>
    </source>
</evidence>
<protein>
    <submittedName>
        <fullName evidence="1">Uncharacterized protein</fullName>
    </submittedName>
</protein>
<organism evidence="1 2">
    <name type="scientific">Leucogyrophana mollusca</name>
    <dbReference type="NCBI Taxonomy" id="85980"/>
    <lineage>
        <taxon>Eukaryota</taxon>
        <taxon>Fungi</taxon>
        <taxon>Dikarya</taxon>
        <taxon>Basidiomycota</taxon>
        <taxon>Agaricomycotina</taxon>
        <taxon>Agaricomycetes</taxon>
        <taxon>Agaricomycetidae</taxon>
        <taxon>Boletales</taxon>
        <taxon>Boletales incertae sedis</taxon>
        <taxon>Leucogyrophana</taxon>
    </lineage>
</organism>
<dbReference type="Proteomes" id="UP000790709">
    <property type="component" value="Unassembled WGS sequence"/>
</dbReference>
<gene>
    <name evidence="1" type="ORF">BV22DRAFT_1043143</name>
</gene>
<sequence>MPPVPPSPCGRQEGPGHTNSNTLDERLHDNSRKDLTSSPLFKRGNVDKTRGFKTARRITAGSCLCELIVLPAAAWCVSFRAPVRILELGASNTDIKARTGRTAPNKRGKEYKAGNSPAVEVSRPRIEPIAKLKQVRKARILSVVSPSEARGGNGRTVAGR</sequence>